<organism evidence="2 3">
    <name type="scientific">Triparma retinervis</name>
    <dbReference type="NCBI Taxonomy" id="2557542"/>
    <lineage>
        <taxon>Eukaryota</taxon>
        <taxon>Sar</taxon>
        <taxon>Stramenopiles</taxon>
        <taxon>Ochrophyta</taxon>
        <taxon>Bolidophyceae</taxon>
        <taxon>Parmales</taxon>
        <taxon>Triparmaceae</taxon>
        <taxon>Triparma</taxon>
    </lineage>
</organism>
<dbReference type="InterPro" id="IPR016088">
    <property type="entry name" value="Chalcone_isomerase_3-sand"/>
</dbReference>
<feature type="region of interest" description="Disordered" evidence="1">
    <location>
        <begin position="595"/>
        <end position="626"/>
    </location>
</feature>
<evidence type="ECO:0000313" key="3">
    <source>
        <dbReference type="Proteomes" id="UP001165082"/>
    </source>
</evidence>
<dbReference type="Gene3D" id="1.10.890.20">
    <property type="match status" value="1"/>
</dbReference>
<dbReference type="Proteomes" id="UP001165082">
    <property type="component" value="Unassembled WGS sequence"/>
</dbReference>
<evidence type="ECO:0000256" key="1">
    <source>
        <dbReference type="SAM" id="MobiDB-lite"/>
    </source>
</evidence>
<feature type="region of interest" description="Disordered" evidence="1">
    <location>
        <begin position="292"/>
        <end position="326"/>
    </location>
</feature>
<dbReference type="Gene3D" id="3.50.70.10">
    <property type="match status" value="1"/>
</dbReference>
<protein>
    <submittedName>
        <fullName evidence="2">Uncharacterized protein</fullName>
    </submittedName>
</protein>
<sequence length="638" mass="70928">MYNRNLGHGTTTAIKVQGRVRVQTSYPSSGVEMVEDWFIGRDEVDKFLWHVTNCPWEGGNYEVVYEGGKEEFVLRTKNRKYYKRWRVPALVRMGMGGDGLKIGVKWRGDGENLLVIEVEKTEESVGADRITHSEESEGYEIRLYEEGSGSRERGGKVRRIDRVLKYLKLRKASTSSSASSECLNLLPSNDLSLRQCSKTRTWRDEFGHLYQGDECIREEGGEEGCKRFSFIPYTPTKGGRNNAGGGGGIVEELEEEQRLLRTPLQQPHQNNLDTSTRLKPLAQSILLTANPTSHMSLSSQSPPSPTIHPPHQPLHTSASSPNDLHIPALELPSNPYILTPSQSSYVDPSTGLTYPTRFDVGPPGLFQTLVGVGIYTRTYFKIKVYGLSFHVDADEARSDPSMRAYAGYGKEELAGDEGFYECMMNMGCKGKGGRGLPSEGFGRTITLKLNMQLDAETMRNSLEADWELLTDQQKSLLTSSSFKPRPASASSISNLRSGSTTCTCGQAAPLSFPLANPLCCARGTSLAFTWTKGGALEVRLDGSLMDRFEDPSMGKAIFYEYFRGDDPISEDFRARAVEGFPSVLAPVLQLKDVHLGGGGREGRKQRRTRGGTRRWAERRGGGGPASRTWRRTFTYYYC</sequence>
<feature type="compositionally biased region" description="Pro residues" evidence="1">
    <location>
        <begin position="302"/>
        <end position="312"/>
    </location>
</feature>
<dbReference type="EMBL" id="BRXZ01000293">
    <property type="protein sequence ID" value="GMI09013.1"/>
    <property type="molecule type" value="Genomic_DNA"/>
</dbReference>
<feature type="region of interest" description="Disordered" evidence="1">
    <location>
        <begin position="479"/>
        <end position="498"/>
    </location>
</feature>
<dbReference type="InterPro" id="IPR026224">
    <property type="entry name" value="DPCD"/>
</dbReference>
<keyword evidence="3" id="KW-1185">Reference proteome</keyword>
<dbReference type="PANTHER" id="PTHR47284">
    <property type="entry name" value="FATTY-ACID-BINDING PROTEIN 2"/>
    <property type="match status" value="1"/>
</dbReference>
<dbReference type="PANTHER" id="PTHR47284:SF3">
    <property type="entry name" value="FATTY-ACID-BINDING PROTEIN 2"/>
    <property type="match status" value="1"/>
</dbReference>
<feature type="compositionally biased region" description="Basic residues" evidence="1">
    <location>
        <begin position="603"/>
        <end position="612"/>
    </location>
</feature>
<feature type="compositionally biased region" description="Low complexity" evidence="1">
    <location>
        <begin position="292"/>
        <end position="301"/>
    </location>
</feature>
<name>A0A9W7FBC3_9STRA</name>
<dbReference type="OrthoDB" id="18193at2759"/>
<dbReference type="AlphaFoldDB" id="A0A9W7FBC3"/>
<evidence type="ECO:0000313" key="2">
    <source>
        <dbReference type="EMBL" id="GMI09013.1"/>
    </source>
</evidence>
<gene>
    <name evidence="2" type="ORF">TrRE_jg4500</name>
</gene>
<comment type="caution">
    <text evidence="2">The sequence shown here is derived from an EMBL/GenBank/DDBJ whole genome shotgun (WGS) entry which is preliminary data.</text>
</comment>
<dbReference type="InterPro" id="IPR016089">
    <property type="entry name" value="Chalcone_isomerase_bundle_sf"/>
</dbReference>
<proteinExistence type="predicted"/>
<reference evidence="2" key="1">
    <citation type="submission" date="2022-07" db="EMBL/GenBank/DDBJ databases">
        <title>Genome analysis of Parmales, a sister group of diatoms, reveals the evolutionary specialization of diatoms from phago-mixotrophs to photoautotrophs.</title>
        <authorList>
            <person name="Ban H."/>
            <person name="Sato S."/>
            <person name="Yoshikawa S."/>
            <person name="Kazumasa Y."/>
            <person name="Nakamura Y."/>
            <person name="Ichinomiya M."/>
            <person name="Saitoh K."/>
            <person name="Sato N."/>
            <person name="Blanc-Mathieu R."/>
            <person name="Endo H."/>
            <person name="Kuwata A."/>
            <person name="Ogata H."/>
        </authorList>
    </citation>
    <scope>NUCLEOTIDE SEQUENCE</scope>
</reference>
<accession>A0A9W7FBC3</accession>
<dbReference type="Pfam" id="PF14913">
    <property type="entry name" value="DPCD"/>
    <property type="match status" value="1"/>
</dbReference>